<protein>
    <recommendedName>
        <fullName evidence="14">TNFR-Cys domain-containing protein</fullName>
    </recommendedName>
</protein>
<keyword evidence="8" id="KW-0472">Membrane</keyword>
<keyword evidence="16" id="KW-1185">Reference proteome</keyword>
<dbReference type="PROSITE" id="PS00652">
    <property type="entry name" value="TNFR_NGFR_1"/>
    <property type="match status" value="1"/>
</dbReference>
<feature type="repeat" description="TNFR-Cys" evidence="12">
    <location>
        <begin position="62"/>
        <end position="104"/>
    </location>
</feature>
<evidence type="ECO:0000256" key="11">
    <source>
        <dbReference type="ARBA" id="ARBA00023180"/>
    </source>
</evidence>
<dbReference type="Gene3D" id="2.10.50.10">
    <property type="entry name" value="Tumor Necrosis Factor Receptor, subunit A, domain 2"/>
    <property type="match status" value="3"/>
</dbReference>
<dbReference type="InterPro" id="IPR008063">
    <property type="entry name" value="Fas_rcpt"/>
</dbReference>
<dbReference type="SMART" id="SM00208">
    <property type="entry name" value="TNFR"/>
    <property type="match status" value="3"/>
</dbReference>
<evidence type="ECO:0000256" key="5">
    <source>
        <dbReference type="ARBA" id="ARBA00022729"/>
    </source>
</evidence>
<evidence type="ECO:0000256" key="2">
    <source>
        <dbReference type="ARBA" id="ARBA00022553"/>
    </source>
</evidence>
<dbReference type="SUPFAM" id="SSF57586">
    <property type="entry name" value="TNF receptor-like"/>
    <property type="match status" value="2"/>
</dbReference>
<dbReference type="GO" id="GO:0050830">
    <property type="term" value="P:defense response to Gram-positive bacterium"/>
    <property type="evidence" value="ECO:0007669"/>
    <property type="project" value="TreeGrafter"/>
</dbReference>
<dbReference type="PRINTS" id="PR01680">
    <property type="entry name" value="TNFACTORR6"/>
</dbReference>
<evidence type="ECO:0000259" key="14">
    <source>
        <dbReference type="PROSITE" id="PS50050"/>
    </source>
</evidence>
<dbReference type="GO" id="GO:0006915">
    <property type="term" value="P:apoptotic process"/>
    <property type="evidence" value="ECO:0007669"/>
    <property type="project" value="InterPro"/>
</dbReference>
<evidence type="ECO:0000256" key="6">
    <source>
        <dbReference type="ARBA" id="ARBA00022737"/>
    </source>
</evidence>
<keyword evidence="2" id="KW-0597">Phosphoprotein</keyword>
<dbReference type="PANTHER" id="PTHR46838">
    <property type="entry name" value="TUMOR NECROSIS FACTOR RECEPTOR SUPERFAMILY MEMBER 14"/>
    <property type="match status" value="1"/>
</dbReference>
<evidence type="ECO:0000313" key="16">
    <source>
        <dbReference type="Proteomes" id="UP000593565"/>
    </source>
</evidence>
<keyword evidence="4" id="KW-0812">Transmembrane</keyword>
<evidence type="ECO:0000256" key="12">
    <source>
        <dbReference type="PROSITE-ProRule" id="PRU00206"/>
    </source>
</evidence>
<gene>
    <name evidence="15" type="ORF">AMELA_G00263460</name>
</gene>
<dbReference type="PANTHER" id="PTHR46838:SF1">
    <property type="entry name" value="TUMOR NECROSIS FACTOR RECEPTOR SUPERFAMILY MEMBER 14"/>
    <property type="match status" value="1"/>
</dbReference>
<feature type="chain" id="PRO_5029622775" description="TNFR-Cys domain-containing protein" evidence="13">
    <location>
        <begin position="27"/>
        <end position="275"/>
    </location>
</feature>
<evidence type="ECO:0000256" key="13">
    <source>
        <dbReference type="SAM" id="SignalP"/>
    </source>
</evidence>
<comment type="caution">
    <text evidence="12">Lacks conserved residue(s) required for the propagation of feature annotation.</text>
</comment>
<dbReference type="GO" id="GO:0006955">
    <property type="term" value="P:immune response"/>
    <property type="evidence" value="ECO:0007669"/>
    <property type="project" value="InterPro"/>
</dbReference>
<evidence type="ECO:0000256" key="9">
    <source>
        <dbReference type="ARBA" id="ARBA00023157"/>
    </source>
</evidence>
<dbReference type="EMBL" id="JAAGNN010000025">
    <property type="protein sequence ID" value="KAF4072479.1"/>
    <property type="molecule type" value="Genomic_DNA"/>
</dbReference>
<reference evidence="15 16" key="1">
    <citation type="submission" date="2020-02" db="EMBL/GenBank/DDBJ databases">
        <title>A chromosome-scale genome assembly of the black bullhead catfish (Ameiurus melas).</title>
        <authorList>
            <person name="Wen M."/>
            <person name="Zham M."/>
            <person name="Cabau C."/>
            <person name="Klopp C."/>
            <person name="Donnadieu C."/>
            <person name="Roques C."/>
            <person name="Bouchez O."/>
            <person name="Lampietro C."/>
            <person name="Jouanno E."/>
            <person name="Herpin A."/>
            <person name="Louis A."/>
            <person name="Berthelot C."/>
            <person name="Parey E."/>
            <person name="Roest-Crollius H."/>
            <person name="Braasch I."/>
            <person name="Postlethwait J."/>
            <person name="Robinson-Rechavi M."/>
            <person name="Echchiki A."/>
            <person name="Begum T."/>
            <person name="Montfort J."/>
            <person name="Schartl M."/>
            <person name="Bobe J."/>
            <person name="Guiguen Y."/>
        </authorList>
    </citation>
    <scope>NUCLEOTIDE SEQUENCE [LARGE SCALE GENOMIC DNA]</scope>
    <source>
        <strain evidence="15">M_S1</strain>
        <tissue evidence="15">Blood</tissue>
    </source>
</reference>
<keyword evidence="10" id="KW-0675">Receptor</keyword>
<dbReference type="InterPro" id="IPR001368">
    <property type="entry name" value="TNFR/NGFR_Cys_rich_reg"/>
</dbReference>
<keyword evidence="11" id="KW-0325">Glycoprotein</keyword>
<comment type="caution">
    <text evidence="15">The sequence shown here is derived from an EMBL/GenBank/DDBJ whole genome shotgun (WGS) entry which is preliminary data.</text>
</comment>
<dbReference type="GO" id="GO:0046642">
    <property type="term" value="P:negative regulation of alpha-beta T cell proliferation"/>
    <property type="evidence" value="ECO:0007669"/>
    <property type="project" value="TreeGrafter"/>
</dbReference>
<evidence type="ECO:0000313" key="15">
    <source>
        <dbReference type="EMBL" id="KAF4072479.1"/>
    </source>
</evidence>
<feature type="signal peptide" evidence="13">
    <location>
        <begin position="1"/>
        <end position="26"/>
    </location>
</feature>
<keyword evidence="9 12" id="KW-1015">Disulfide bond</keyword>
<evidence type="ECO:0000256" key="10">
    <source>
        <dbReference type="ARBA" id="ARBA00023170"/>
    </source>
</evidence>
<name>A0A7J5ZRT9_AMEME</name>
<dbReference type="PROSITE" id="PS50050">
    <property type="entry name" value="TNFR_NGFR_2"/>
    <property type="match status" value="1"/>
</dbReference>
<evidence type="ECO:0000256" key="1">
    <source>
        <dbReference type="ARBA" id="ARBA00004479"/>
    </source>
</evidence>
<dbReference type="GO" id="GO:0009897">
    <property type="term" value="C:external side of plasma membrane"/>
    <property type="evidence" value="ECO:0007669"/>
    <property type="project" value="TreeGrafter"/>
</dbReference>
<dbReference type="Proteomes" id="UP000593565">
    <property type="component" value="Unassembled WGS sequence"/>
</dbReference>
<dbReference type="GO" id="GO:2000406">
    <property type="term" value="P:positive regulation of T cell migration"/>
    <property type="evidence" value="ECO:0007669"/>
    <property type="project" value="TreeGrafter"/>
</dbReference>
<evidence type="ECO:0000256" key="4">
    <source>
        <dbReference type="ARBA" id="ARBA00022692"/>
    </source>
</evidence>
<dbReference type="FunFam" id="2.10.50.10:FF:000007">
    <property type="entry name" value="TNF receptor superfamily member 14"/>
    <property type="match status" value="1"/>
</dbReference>
<dbReference type="GO" id="GO:0007165">
    <property type="term" value="P:signal transduction"/>
    <property type="evidence" value="ECO:0007669"/>
    <property type="project" value="InterPro"/>
</dbReference>
<comment type="subcellular location">
    <subcellularLocation>
        <location evidence="1">Membrane</location>
        <topology evidence="1">Single-pass type I membrane protein</topology>
    </subcellularLocation>
</comment>
<keyword evidence="6" id="KW-0677">Repeat</keyword>
<feature type="disulfide bond" evidence="12">
    <location>
        <begin position="63"/>
        <end position="78"/>
    </location>
</feature>
<dbReference type="GO" id="GO:0004888">
    <property type="term" value="F:transmembrane signaling receptor activity"/>
    <property type="evidence" value="ECO:0007669"/>
    <property type="project" value="InterPro"/>
</dbReference>
<dbReference type="Pfam" id="PF00020">
    <property type="entry name" value="TNFR_c6"/>
    <property type="match status" value="1"/>
</dbReference>
<feature type="domain" description="TNFR-Cys" evidence="14">
    <location>
        <begin position="62"/>
        <end position="104"/>
    </location>
</feature>
<dbReference type="GO" id="GO:0050829">
    <property type="term" value="P:defense response to Gram-negative bacterium"/>
    <property type="evidence" value="ECO:0007669"/>
    <property type="project" value="TreeGrafter"/>
</dbReference>
<evidence type="ECO:0000256" key="7">
    <source>
        <dbReference type="ARBA" id="ARBA00022989"/>
    </source>
</evidence>
<proteinExistence type="predicted"/>
<keyword evidence="5 13" id="KW-0732">Signal</keyword>
<keyword evidence="7" id="KW-1133">Transmembrane helix</keyword>
<dbReference type="FunFam" id="2.10.50.10:FF:000065">
    <property type="entry name" value="TNF receptor superfamily member 14"/>
    <property type="match status" value="1"/>
</dbReference>
<evidence type="ECO:0000256" key="3">
    <source>
        <dbReference type="ARBA" id="ARBA00022581"/>
    </source>
</evidence>
<dbReference type="FunFam" id="2.10.50.10:FF:000009">
    <property type="entry name" value="Tumor necrosis factor receptor superfamily member 14"/>
    <property type="match status" value="1"/>
</dbReference>
<accession>A0A7J5ZRT9</accession>
<organism evidence="15 16">
    <name type="scientific">Ameiurus melas</name>
    <name type="common">Black bullhead</name>
    <name type="synonym">Silurus melas</name>
    <dbReference type="NCBI Taxonomy" id="219545"/>
    <lineage>
        <taxon>Eukaryota</taxon>
        <taxon>Metazoa</taxon>
        <taxon>Chordata</taxon>
        <taxon>Craniata</taxon>
        <taxon>Vertebrata</taxon>
        <taxon>Euteleostomi</taxon>
        <taxon>Actinopterygii</taxon>
        <taxon>Neopterygii</taxon>
        <taxon>Teleostei</taxon>
        <taxon>Ostariophysi</taxon>
        <taxon>Siluriformes</taxon>
        <taxon>Ictaluridae</taxon>
        <taxon>Ameiurus</taxon>
    </lineage>
</organism>
<evidence type="ECO:0000256" key="8">
    <source>
        <dbReference type="ARBA" id="ARBA00023136"/>
    </source>
</evidence>
<keyword evidence="3" id="KW-0945">Host-virus interaction</keyword>
<sequence length="275" mass="30836">MMPTMRLCDVVCLTLLNLIIVICCKACNTTEYDVDGVCCLMCTPGHHVLKHCDKNSGTTCGVCSRSTYTDVPNGLTACLSCTVCEEGNGLRVKNKCLNNSDALCEPLPGYYCIETQGESCRKAREHSTCLPGQYIKQTGTALMDTVCKDCSEETYSNGSLMYCEPHTNCESLEQITITWGTPSTETETRQNSFKVRLLHRTCLLLNQLLGFYTALEVTDDTPTSVHKWKNTPWILDFNSAIQNNELYKKICLILDRISYYFLAWNTQKRTGFNGI</sequence>
<dbReference type="GO" id="GO:0002720">
    <property type="term" value="P:positive regulation of cytokine production involved in immune response"/>
    <property type="evidence" value="ECO:0007669"/>
    <property type="project" value="TreeGrafter"/>
</dbReference>
<dbReference type="AlphaFoldDB" id="A0A7J5ZRT9"/>